<feature type="domain" description="TonB-dependent receptor-like beta-barrel" evidence="13">
    <location>
        <begin position="246"/>
        <end position="633"/>
    </location>
</feature>
<dbReference type="SUPFAM" id="SSF56935">
    <property type="entry name" value="Porins"/>
    <property type="match status" value="1"/>
</dbReference>
<evidence type="ECO:0000256" key="3">
    <source>
        <dbReference type="ARBA" id="ARBA00022452"/>
    </source>
</evidence>
<evidence type="ECO:0000313" key="15">
    <source>
        <dbReference type="EMBL" id="MDQ8194023.1"/>
    </source>
</evidence>
<evidence type="ECO:0000256" key="9">
    <source>
        <dbReference type="ARBA" id="ARBA00023237"/>
    </source>
</evidence>
<dbReference type="Pfam" id="PF07715">
    <property type="entry name" value="Plug"/>
    <property type="match status" value="1"/>
</dbReference>
<dbReference type="EMBL" id="JARXIC010000007">
    <property type="protein sequence ID" value="MDQ8194023.1"/>
    <property type="molecule type" value="Genomic_DNA"/>
</dbReference>
<dbReference type="PANTHER" id="PTHR30069">
    <property type="entry name" value="TONB-DEPENDENT OUTER MEMBRANE RECEPTOR"/>
    <property type="match status" value="1"/>
</dbReference>
<comment type="similarity">
    <text evidence="10 11">Belongs to the TonB-dependent receptor family.</text>
</comment>
<proteinExistence type="inferred from homology"/>
<evidence type="ECO:0000256" key="10">
    <source>
        <dbReference type="PROSITE-ProRule" id="PRU01360"/>
    </source>
</evidence>
<dbReference type="Gene3D" id="2.170.130.10">
    <property type="entry name" value="TonB-dependent receptor, plug domain"/>
    <property type="match status" value="1"/>
</dbReference>
<evidence type="ECO:0000259" key="13">
    <source>
        <dbReference type="Pfam" id="PF00593"/>
    </source>
</evidence>
<evidence type="ECO:0000256" key="12">
    <source>
        <dbReference type="SAM" id="SignalP"/>
    </source>
</evidence>
<dbReference type="PROSITE" id="PS52016">
    <property type="entry name" value="TONB_DEPENDENT_REC_3"/>
    <property type="match status" value="1"/>
</dbReference>
<keyword evidence="6 11" id="KW-0798">TonB box</keyword>
<dbReference type="InterPro" id="IPR036942">
    <property type="entry name" value="Beta-barrel_TonB_sf"/>
</dbReference>
<evidence type="ECO:0000256" key="5">
    <source>
        <dbReference type="ARBA" id="ARBA00022729"/>
    </source>
</evidence>
<dbReference type="Pfam" id="PF00593">
    <property type="entry name" value="TonB_dep_Rec_b-barrel"/>
    <property type="match status" value="1"/>
</dbReference>
<keyword evidence="5 12" id="KW-0732">Signal</keyword>
<evidence type="ECO:0000313" key="16">
    <source>
        <dbReference type="Proteomes" id="UP001243717"/>
    </source>
</evidence>
<evidence type="ECO:0000256" key="4">
    <source>
        <dbReference type="ARBA" id="ARBA00022692"/>
    </source>
</evidence>
<dbReference type="InterPro" id="IPR039426">
    <property type="entry name" value="TonB-dep_rcpt-like"/>
</dbReference>
<dbReference type="InterPro" id="IPR000531">
    <property type="entry name" value="Beta-barrel_TonB"/>
</dbReference>
<evidence type="ECO:0000256" key="2">
    <source>
        <dbReference type="ARBA" id="ARBA00022448"/>
    </source>
</evidence>
<feature type="signal peptide" evidence="12">
    <location>
        <begin position="1"/>
        <end position="33"/>
    </location>
</feature>
<keyword evidence="16" id="KW-1185">Reference proteome</keyword>
<feature type="chain" id="PRO_5045331025" evidence="12">
    <location>
        <begin position="34"/>
        <end position="674"/>
    </location>
</feature>
<evidence type="ECO:0000256" key="6">
    <source>
        <dbReference type="ARBA" id="ARBA00023077"/>
    </source>
</evidence>
<dbReference type="Gene3D" id="2.40.170.20">
    <property type="entry name" value="TonB-dependent receptor, beta-barrel domain"/>
    <property type="match status" value="1"/>
</dbReference>
<organism evidence="15 16">
    <name type="scientific">Thalassobacterium sedimentorum</name>
    <dbReference type="NCBI Taxonomy" id="3041258"/>
    <lineage>
        <taxon>Bacteria</taxon>
        <taxon>Pseudomonadati</taxon>
        <taxon>Verrucomicrobiota</taxon>
        <taxon>Opitutia</taxon>
        <taxon>Puniceicoccales</taxon>
        <taxon>Coraliomargaritaceae</taxon>
        <taxon>Thalassobacterium</taxon>
    </lineage>
</organism>
<evidence type="ECO:0000256" key="1">
    <source>
        <dbReference type="ARBA" id="ARBA00004571"/>
    </source>
</evidence>
<dbReference type="PANTHER" id="PTHR30069:SF29">
    <property type="entry name" value="HEMOGLOBIN AND HEMOGLOBIN-HAPTOGLOBIN-BINDING PROTEIN 1-RELATED"/>
    <property type="match status" value="1"/>
</dbReference>
<dbReference type="InterPro" id="IPR012910">
    <property type="entry name" value="Plug_dom"/>
</dbReference>
<feature type="domain" description="TonB-dependent receptor plug" evidence="14">
    <location>
        <begin position="60"/>
        <end position="170"/>
    </location>
</feature>
<keyword evidence="2 10" id="KW-0813">Transport</keyword>
<dbReference type="Proteomes" id="UP001243717">
    <property type="component" value="Unassembled WGS sequence"/>
</dbReference>
<keyword evidence="4 10" id="KW-0812">Transmembrane</keyword>
<dbReference type="InterPro" id="IPR037066">
    <property type="entry name" value="Plug_dom_sf"/>
</dbReference>
<evidence type="ECO:0000256" key="11">
    <source>
        <dbReference type="RuleBase" id="RU003357"/>
    </source>
</evidence>
<reference evidence="15 16" key="1">
    <citation type="submission" date="2023-04" db="EMBL/GenBank/DDBJ databases">
        <title>A novel bacteria isolated from coastal sediment.</title>
        <authorList>
            <person name="Liu X.-J."/>
            <person name="Du Z.-J."/>
        </authorList>
    </citation>
    <scope>NUCLEOTIDE SEQUENCE [LARGE SCALE GENOMIC DNA]</scope>
    <source>
        <strain evidence="15 16">SDUM461004</strain>
    </source>
</reference>
<comment type="subcellular location">
    <subcellularLocation>
        <location evidence="1 10">Cell outer membrane</location>
        <topology evidence="1 10">Multi-pass membrane protein</topology>
    </subcellularLocation>
</comment>
<comment type="caution">
    <text evidence="15">The sequence shown here is derived from an EMBL/GenBank/DDBJ whole genome shotgun (WGS) entry which is preliminary data.</text>
</comment>
<protein>
    <submittedName>
        <fullName evidence="15">TonB-dependent receptor</fullName>
    </submittedName>
</protein>
<accession>A0ABU1AGV2</accession>
<keyword evidence="9 10" id="KW-0998">Cell outer membrane</keyword>
<dbReference type="RefSeq" id="WP_308984503.1">
    <property type="nucleotide sequence ID" value="NZ_JARXIC010000007.1"/>
</dbReference>
<keyword evidence="7 10" id="KW-0472">Membrane</keyword>
<evidence type="ECO:0000256" key="8">
    <source>
        <dbReference type="ARBA" id="ARBA00023170"/>
    </source>
</evidence>
<evidence type="ECO:0000256" key="7">
    <source>
        <dbReference type="ARBA" id="ARBA00023136"/>
    </source>
</evidence>
<gene>
    <name evidence="15" type="ORF">QEH59_06285</name>
</gene>
<keyword evidence="8 15" id="KW-0675">Receptor</keyword>
<keyword evidence="3 10" id="KW-1134">Transmembrane beta strand</keyword>
<name>A0ABU1AGV2_9BACT</name>
<sequence length="674" mass="75006">MLAKIKSKKISACAYLTLATLSSTSICPLVSQAETNEATDPIEATFSEVTLTGEAARGFDATMTQTSLEGDMVESLTPVNNYSLLRLLPGVNSGLSSKDRFGGPVSIRGGVTWGVVQLVDDYPVIDVVPVSAEDGGYTAGLSSIIPSIALTEMSVETGALGVRYGQATGGAIRSQIKRGSAENPYSGLQVEYNTIGEITGMAETSGGEGKWDYYAAVQTVQADYGDAYDTHSRQLQDLELYSGLTKIGYRPNDKGRAELLLIGGTEDHNYFNTGNASDYHTEKDNIFVGLRYDHVLDNDLKWDIGTTYNYFRENRINDTTGLSERDRPQEAFKLFTNLSKHFELSEEWSMETINGVEFSDDYFSDQTNAEKRYDFGETSVYTRNSFNWNDRVTLNVGLRGTQIDNAFRNISHVAHNVGAAVNLNALGQFHVSHFTGYRLNKAFYLWWGGGSFLDRAPADGLDPSESETLEIGWKRNFKLLEGDGSIRLTYFDTTESRIFNFANTGTGTPYYDEGESKGFEAWLEWQATEELKLFTGYTSLKNRRVDSTNPAATNLDLRFSPLPEHTASLGFSWRFAEDWELTTTALYDSGSQREFYDAGVREVETFEEFFRIDTAVSWQVTEDLMLFGRIENLLNEKDLGYSSVREESDGSTTRNNATQEDPGILFALGARIQF</sequence>
<evidence type="ECO:0000259" key="14">
    <source>
        <dbReference type="Pfam" id="PF07715"/>
    </source>
</evidence>